<accession>A0ABY7H716</accession>
<sequence>MWSAHPGERAAAVAAWWPGARICAAEVFAGCGEVASLAGPGDMLQVAEACARAYCGRFGRGPRLCSGTEVLRGADEGVARQAASEFLSAKLALDLGLDRGDSRVVRIADAHARLWAVEAMRGELLGPLELSVRIDGDGFTVRSRPLPPRLVTADASASMHDPARWDYDGLERAARELKARYPRESVVEVQFGAEIPMEVVVRSMDALAGRGCESRGDGAPECLFWQPVTVDLPASP</sequence>
<dbReference type="Proteomes" id="UP001164459">
    <property type="component" value="Chromosome"/>
</dbReference>
<organism evidence="1 2">
    <name type="scientific">Nannocystis punicea</name>
    <dbReference type="NCBI Taxonomy" id="2995304"/>
    <lineage>
        <taxon>Bacteria</taxon>
        <taxon>Pseudomonadati</taxon>
        <taxon>Myxococcota</taxon>
        <taxon>Polyangia</taxon>
        <taxon>Nannocystales</taxon>
        <taxon>Nannocystaceae</taxon>
        <taxon>Nannocystis</taxon>
    </lineage>
</organism>
<protein>
    <submittedName>
        <fullName evidence="1">Uncharacterized protein</fullName>
    </submittedName>
</protein>
<reference evidence="1" key="1">
    <citation type="submission" date="2022-11" db="EMBL/GenBank/DDBJ databases">
        <title>Minimal conservation of predation-associated metabolite biosynthetic gene clusters underscores biosynthetic potential of Myxococcota including descriptions for ten novel species: Archangium lansinium sp. nov., Myxococcus landrumus sp. nov., Nannocystis bai.</title>
        <authorList>
            <person name="Ahearne A."/>
            <person name="Stevens C."/>
            <person name="Dowd S."/>
        </authorList>
    </citation>
    <scope>NUCLEOTIDE SEQUENCE</scope>
    <source>
        <strain evidence="1">Fl3</strain>
    </source>
</reference>
<name>A0ABY7H716_9BACT</name>
<evidence type="ECO:0000313" key="2">
    <source>
        <dbReference type="Proteomes" id="UP001164459"/>
    </source>
</evidence>
<gene>
    <name evidence="1" type="ORF">O0S08_01805</name>
</gene>
<dbReference type="EMBL" id="CP114040">
    <property type="protein sequence ID" value="WAS94870.1"/>
    <property type="molecule type" value="Genomic_DNA"/>
</dbReference>
<evidence type="ECO:0000313" key="1">
    <source>
        <dbReference type="EMBL" id="WAS94870.1"/>
    </source>
</evidence>
<proteinExistence type="predicted"/>
<dbReference type="RefSeq" id="WP_269037205.1">
    <property type="nucleotide sequence ID" value="NZ_CP114040.1"/>
</dbReference>
<keyword evidence="2" id="KW-1185">Reference proteome</keyword>